<gene>
    <name evidence="2" type="ORF">NGM99_04535</name>
</gene>
<proteinExistence type="predicted"/>
<sequence length="84" mass="9411">MAMYFFDTFENGVHVEDDRGLECGTPEQVRAEAMKALPAIAKDEIPNDGDRQAFTVLVKDEAGRPVYSATLTYAGLWLKKKENE</sequence>
<feature type="domain" description="DUF6894" evidence="1">
    <location>
        <begin position="4"/>
        <end position="72"/>
    </location>
</feature>
<name>A0ABT1C2Q5_9HYPH</name>
<evidence type="ECO:0000313" key="3">
    <source>
        <dbReference type="Proteomes" id="UP001205906"/>
    </source>
</evidence>
<dbReference type="Proteomes" id="UP001205906">
    <property type="component" value="Unassembled WGS sequence"/>
</dbReference>
<accession>A0ABT1C2Q5</accession>
<protein>
    <recommendedName>
        <fullName evidence="1">DUF6894 domain-containing protein</fullName>
    </recommendedName>
</protein>
<comment type="caution">
    <text evidence="2">The sequence shown here is derived from an EMBL/GenBank/DDBJ whole genome shotgun (WGS) entry which is preliminary data.</text>
</comment>
<dbReference type="Pfam" id="PF21834">
    <property type="entry name" value="DUF6894"/>
    <property type="match status" value="1"/>
</dbReference>
<keyword evidence="3" id="KW-1185">Reference proteome</keyword>
<reference evidence="2 3" key="1">
    <citation type="submission" date="2022-06" db="EMBL/GenBank/DDBJ databases">
        <title>Mesorhizobium sp. strain RP14 Genome sequencing and assembly.</title>
        <authorList>
            <person name="Kim I."/>
        </authorList>
    </citation>
    <scope>NUCLEOTIDE SEQUENCE [LARGE SCALE GENOMIC DNA]</scope>
    <source>
        <strain evidence="3">RP14(2022)</strain>
    </source>
</reference>
<organism evidence="2 3">
    <name type="scientific">Mesorhizobium liriopis</name>
    <dbReference type="NCBI Taxonomy" id="2953882"/>
    <lineage>
        <taxon>Bacteria</taxon>
        <taxon>Pseudomonadati</taxon>
        <taxon>Pseudomonadota</taxon>
        <taxon>Alphaproteobacteria</taxon>
        <taxon>Hyphomicrobiales</taxon>
        <taxon>Phyllobacteriaceae</taxon>
        <taxon>Mesorhizobium</taxon>
    </lineage>
</organism>
<dbReference type="InterPro" id="IPR054189">
    <property type="entry name" value="DUF6894"/>
</dbReference>
<evidence type="ECO:0000313" key="2">
    <source>
        <dbReference type="EMBL" id="MCO6049057.1"/>
    </source>
</evidence>
<dbReference type="RefSeq" id="WP_252816422.1">
    <property type="nucleotide sequence ID" value="NZ_JAMXQS010000002.1"/>
</dbReference>
<evidence type="ECO:0000259" key="1">
    <source>
        <dbReference type="Pfam" id="PF21834"/>
    </source>
</evidence>
<dbReference type="EMBL" id="JAMXQS010000002">
    <property type="protein sequence ID" value="MCO6049057.1"/>
    <property type="molecule type" value="Genomic_DNA"/>
</dbReference>